<dbReference type="STRING" id="1255043.TVNIR_0581"/>
<evidence type="ECO:0000313" key="3">
    <source>
        <dbReference type="Proteomes" id="UP000010809"/>
    </source>
</evidence>
<organism evidence="2 3">
    <name type="scientific">Thioalkalivibrio nitratireducens (strain DSM 14787 / UNIQEM 213 / ALEN2)</name>
    <dbReference type="NCBI Taxonomy" id="1255043"/>
    <lineage>
        <taxon>Bacteria</taxon>
        <taxon>Pseudomonadati</taxon>
        <taxon>Pseudomonadota</taxon>
        <taxon>Gammaproteobacteria</taxon>
        <taxon>Chromatiales</taxon>
        <taxon>Ectothiorhodospiraceae</taxon>
        <taxon>Thioalkalivibrio</taxon>
    </lineage>
</organism>
<dbReference type="KEGG" id="tni:TVNIR_0581"/>
<dbReference type="PATRIC" id="fig|1255043.3.peg.587"/>
<dbReference type="AlphaFoldDB" id="L0DTF8"/>
<proteinExistence type="predicted"/>
<dbReference type="Proteomes" id="UP000010809">
    <property type="component" value="Chromosome"/>
</dbReference>
<accession>L0DTF8</accession>
<dbReference type="HOGENOM" id="CLU_1160679_0_0_6"/>
<evidence type="ECO:0000313" key="2">
    <source>
        <dbReference type="EMBL" id="AGA32282.1"/>
    </source>
</evidence>
<keyword evidence="3" id="KW-1185">Reference proteome</keyword>
<name>L0DTF8_THIND</name>
<gene>
    <name evidence="2" type="ordered locus">TVNIR_0581</name>
</gene>
<reference evidence="2" key="1">
    <citation type="submission" date="2015-12" db="EMBL/GenBank/DDBJ databases">
        <authorList>
            <person name="Tikhonova T.V."/>
            <person name="Pavlov A.R."/>
            <person name="Beletsky A.V."/>
            <person name="Mardanov A.V."/>
            <person name="Sorokin D.Y."/>
            <person name="Ravin N.V."/>
            <person name="Popov V.O."/>
        </authorList>
    </citation>
    <scope>NUCLEOTIDE SEQUENCE</scope>
    <source>
        <strain evidence="2">DSM 14787</strain>
    </source>
</reference>
<dbReference type="eggNOG" id="COG1199">
    <property type="taxonomic scope" value="Bacteria"/>
</dbReference>
<protein>
    <submittedName>
        <fullName evidence="2">Uncharacterized protein</fullName>
    </submittedName>
</protein>
<sequence length="239" mass="25989">MKSACTRPAAWPATGTGQELGGRERTRDSRLLFPPGLPIRDPGPEPVMNARSASAFSTASLENLRRRLLDLTGRNRLLDFTHGRSGNIRIIDDADSSQHRALVDAIDRRNLVIKGPPGQARRRRSPIRSLCDPRAGPKVLFVAEKLAALEVVKRRLDHAGIGDFSLELHSLRSRSAGCSMSNPGASCQPGPLSAAGGARCRHCPPREVLIIAKPPQRVRRHSASVVIASVARRHLLPSR</sequence>
<feature type="region of interest" description="Disordered" evidence="1">
    <location>
        <begin position="1"/>
        <end position="24"/>
    </location>
</feature>
<evidence type="ECO:0000256" key="1">
    <source>
        <dbReference type="SAM" id="MobiDB-lite"/>
    </source>
</evidence>
<dbReference type="EMBL" id="CP003989">
    <property type="protein sequence ID" value="AGA32282.1"/>
    <property type="molecule type" value="Genomic_DNA"/>
</dbReference>